<evidence type="ECO:0000256" key="4">
    <source>
        <dbReference type="ARBA" id="ARBA00022679"/>
    </source>
</evidence>
<dbReference type="PANTHER" id="PTHR10584">
    <property type="entry name" value="SUGAR KINASE"/>
    <property type="match status" value="1"/>
</dbReference>
<dbReference type="Pfam" id="PF00294">
    <property type="entry name" value="PfkB"/>
    <property type="match status" value="1"/>
</dbReference>
<evidence type="ECO:0000256" key="10">
    <source>
        <dbReference type="ARBA" id="ARBA00022958"/>
    </source>
</evidence>
<feature type="binding site" evidence="12">
    <location>
        <begin position="43"/>
        <end position="47"/>
    </location>
    <ligand>
        <name>substrate</name>
    </ligand>
</feature>
<sequence length="312" mass="33082">MMEGQVKILVIGSINMDLVMNIERVPLTGETVLGYEYSYIPGGKGANQAVAAARLNGKVTFCGRVGDDANGEVLLRNLKDNGVDTSFIIKDNTSQTGLAAIPVESNGDNRIIVFPGANSRITKEDVDNALEKSYDALMLQLEIPLDIVYYAFEKASAKGIPVVLDAGPAVRIDLSRLKGIHVISPNESEAAALTGMQADNAEGAVRAAKALAELTEASYVVIKRGDKGALLYKDGEYEIFPAYKVKAVDSTAAGDSFTAAMTLKMMQSGDIREAIKYANAVGALCVSRKGAQPSLPTAEEVAEFLISKGLEG</sequence>
<dbReference type="GO" id="GO:0005524">
    <property type="term" value="F:ATP binding"/>
    <property type="evidence" value="ECO:0007669"/>
    <property type="project" value="UniProtKB-UniRule"/>
</dbReference>
<dbReference type="EC" id="2.7.1.15" evidence="2 12"/>
<dbReference type="CDD" id="cd01174">
    <property type="entry name" value="ribokinase"/>
    <property type="match status" value="1"/>
</dbReference>
<evidence type="ECO:0000256" key="8">
    <source>
        <dbReference type="ARBA" id="ARBA00022840"/>
    </source>
</evidence>
<dbReference type="AlphaFoldDB" id="A0A2K2FFW4"/>
<dbReference type="InterPro" id="IPR011611">
    <property type="entry name" value="PfkB_dom"/>
</dbReference>
<dbReference type="PRINTS" id="PR00990">
    <property type="entry name" value="RIBOKINASE"/>
</dbReference>
<comment type="subcellular location">
    <subcellularLocation>
        <location evidence="12">Cytoplasm</location>
    </subcellularLocation>
</comment>
<feature type="binding site" evidence="12">
    <location>
        <position position="288"/>
    </location>
    <ligand>
        <name>K(+)</name>
        <dbReference type="ChEBI" id="CHEBI:29103"/>
    </ligand>
</feature>
<comment type="activity regulation">
    <text evidence="12">Activated by a monovalent cation that binds near, but not in, the active site. The most likely occupant of the site in vivo is potassium. Ion binding induces a conformational change that may alter substrate affinity.</text>
</comment>
<dbReference type="NCBIfam" id="TIGR02152">
    <property type="entry name" value="D_ribokin_bact"/>
    <property type="match status" value="1"/>
</dbReference>
<protein>
    <recommendedName>
        <fullName evidence="3 12">Ribokinase</fullName>
        <shortName evidence="12">RK</shortName>
        <ecNumber evidence="2 12">2.7.1.15</ecNumber>
    </recommendedName>
</protein>
<dbReference type="PROSITE" id="PS00584">
    <property type="entry name" value="PFKB_KINASES_2"/>
    <property type="match status" value="1"/>
</dbReference>
<dbReference type="PANTHER" id="PTHR10584:SF166">
    <property type="entry name" value="RIBOKINASE"/>
    <property type="match status" value="1"/>
</dbReference>
<dbReference type="GO" id="GO:0004747">
    <property type="term" value="F:ribokinase activity"/>
    <property type="evidence" value="ECO:0007669"/>
    <property type="project" value="UniProtKB-UniRule"/>
</dbReference>
<evidence type="ECO:0000256" key="2">
    <source>
        <dbReference type="ARBA" id="ARBA00012035"/>
    </source>
</evidence>
<comment type="function">
    <text evidence="12">Catalyzes the phosphorylation of ribose at O-5 in a reaction requiring ATP and magnesium. The resulting D-ribose-5-phosphate can then be used either for sythesis of nucleotides, histidine, and tryptophan, or as a component of the pentose phosphate pathway.</text>
</comment>
<feature type="binding site" evidence="12">
    <location>
        <begin position="15"/>
        <end position="17"/>
    </location>
    <ligand>
        <name>substrate</name>
    </ligand>
</feature>
<comment type="caution">
    <text evidence="14">The sequence shown here is derived from an EMBL/GenBank/DDBJ whole genome shotgun (WGS) entry which is preliminary data.</text>
</comment>
<comment type="subunit">
    <text evidence="12">Homodimer.</text>
</comment>
<comment type="similarity">
    <text evidence="1">Belongs to the carbohydrate kinase pfkB family.</text>
</comment>
<feature type="binding site" evidence="12">
    <location>
        <position position="251"/>
    </location>
    <ligand>
        <name>K(+)</name>
        <dbReference type="ChEBI" id="CHEBI:29103"/>
    </ligand>
</feature>
<comment type="cofactor">
    <cofactor evidence="12">
        <name>Mg(2+)</name>
        <dbReference type="ChEBI" id="CHEBI:18420"/>
    </cofactor>
    <text evidence="12">Requires a divalent cation, most likely magnesium in vivo, as an electrophilic catalyst to aid phosphoryl group transfer. It is the chelate of the metal and the nucleotide that is the actual substrate.</text>
</comment>
<dbReference type="Gene3D" id="3.40.1190.20">
    <property type="match status" value="1"/>
</dbReference>
<feature type="binding site" evidence="12">
    <location>
        <position position="294"/>
    </location>
    <ligand>
        <name>K(+)</name>
        <dbReference type="ChEBI" id="CHEBI:29103"/>
    </ligand>
</feature>
<evidence type="ECO:0000313" key="15">
    <source>
        <dbReference type="Proteomes" id="UP000236151"/>
    </source>
</evidence>
<feature type="binding site" evidence="12">
    <location>
        <position position="285"/>
    </location>
    <ligand>
        <name>K(+)</name>
        <dbReference type="ChEBI" id="CHEBI:29103"/>
    </ligand>
</feature>
<accession>A0A2K2FFW4</accession>
<dbReference type="GO" id="GO:0005829">
    <property type="term" value="C:cytosol"/>
    <property type="evidence" value="ECO:0007669"/>
    <property type="project" value="TreeGrafter"/>
</dbReference>
<keyword evidence="7 12" id="KW-0418">Kinase</keyword>
<evidence type="ECO:0000256" key="1">
    <source>
        <dbReference type="ARBA" id="ARBA00005380"/>
    </source>
</evidence>
<comment type="pathway">
    <text evidence="12">Carbohydrate metabolism; D-ribose degradation; D-ribose 5-phosphate from beta-D-ribopyranose: step 2/2.</text>
</comment>
<keyword evidence="12" id="KW-0963">Cytoplasm</keyword>
<comment type="similarity">
    <text evidence="12">Belongs to the carbohydrate kinase PfkB family. Ribokinase subfamily.</text>
</comment>
<dbReference type="InterPro" id="IPR002173">
    <property type="entry name" value="Carboh/pur_kinase_PfkB_CS"/>
</dbReference>
<evidence type="ECO:0000256" key="6">
    <source>
        <dbReference type="ARBA" id="ARBA00022741"/>
    </source>
</evidence>
<dbReference type="HAMAP" id="MF_01987">
    <property type="entry name" value="Ribokinase"/>
    <property type="match status" value="1"/>
</dbReference>
<keyword evidence="10 12" id="KW-0630">Potassium</keyword>
<dbReference type="InterPro" id="IPR011877">
    <property type="entry name" value="Ribokinase"/>
</dbReference>
<gene>
    <name evidence="12 14" type="primary">rbsK</name>
    <name evidence="14" type="ORF">CDQ84_05570</name>
</gene>
<evidence type="ECO:0000313" key="14">
    <source>
        <dbReference type="EMBL" id="PNU00551.1"/>
    </source>
</evidence>
<feature type="binding site" evidence="12">
    <location>
        <position position="142"/>
    </location>
    <ligand>
        <name>substrate</name>
    </ligand>
</feature>
<evidence type="ECO:0000256" key="5">
    <source>
        <dbReference type="ARBA" id="ARBA00022723"/>
    </source>
</evidence>
<feature type="binding site" evidence="12">
    <location>
        <position position="290"/>
    </location>
    <ligand>
        <name>K(+)</name>
        <dbReference type="ChEBI" id="CHEBI:29103"/>
    </ligand>
</feature>
<feature type="binding site" evidence="12">
    <location>
        <begin position="223"/>
        <end position="228"/>
    </location>
    <ligand>
        <name>ATP</name>
        <dbReference type="ChEBI" id="CHEBI:30616"/>
    </ligand>
</feature>
<feature type="binding site" evidence="12">
    <location>
        <position position="279"/>
    </location>
    <ligand>
        <name>ATP</name>
        <dbReference type="ChEBI" id="CHEBI:30616"/>
    </ligand>
</feature>
<dbReference type="UniPathway" id="UPA00916">
    <property type="reaction ID" value="UER00889"/>
</dbReference>
<keyword evidence="8 12" id="KW-0067">ATP-binding</keyword>
<dbReference type="SUPFAM" id="SSF53613">
    <property type="entry name" value="Ribokinase-like"/>
    <property type="match status" value="1"/>
</dbReference>
<feature type="domain" description="Carbohydrate kinase PfkB" evidence="13">
    <location>
        <begin position="7"/>
        <end position="297"/>
    </location>
</feature>
<feature type="binding site" evidence="12">
    <location>
        <position position="255"/>
    </location>
    <ligand>
        <name>substrate</name>
    </ligand>
</feature>
<keyword evidence="9 12" id="KW-0460">Magnesium</keyword>
<feature type="binding site" evidence="12">
    <location>
        <begin position="254"/>
        <end position="255"/>
    </location>
    <ligand>
        <name>ATP</name>
        <dbReference type="ChEBI" id="CHEBI:30616"/>
    </ligand>
</feature>
<keyword evidence="5 12" id="KW-0479">Metal-binding</keyword>
<organism evidence="14 15">
    <name type="scientific">Clostridium thermosuccinogenes</name>
    <dbReference type="NCBI Taxonomy" id="84032"/>
    <lineage>
        <taxon>Bacteria</taxon>
        <taxon>Bacillati</taxon>
        <taxon>Bacillota</taxon>
        <taxon>Clostridia</taxon>
        <taxon>Eubacteriales</taxon>
        <taxon>Clostridiaceae</taxon>
        <taxon>Clostridium</taxon>
    </lineage>
</organism>
<dbReference type="RefSeq" id="WP_103080742.1">
    <property type="nucleotide sequence ID" value="NZ_CP021850.1"/>
</dbReference>
<dbReference type="InterPro" id="IPR029056">
    <property type="entry name" value="Ribokinase-like"/>
</dbReference>
<keyword evidence="4 12" id="KW-0808">Transferase</keyword>
<keyword evidence="11 12" id="KW-0119">Carbohydrate metabolism</keyword>
<name>A0A2K2FFW4_9CLOT</name>
<dbReference type="GO" id="GO:0046872">
    <property type="term" value="F:metal ion binding"/>
    <property type="evidence" value="ECO:0007669"/>
    <property type="project" value="UniProtKB-KW"/>
</dbReference>
<feature type="binding site" evidence="12">
    <location>
        <position position="186"/>
    </location>
    <ligand>
        <name>ATP</name>
        <dbReference type="ChEBI" id="CHEBI:30616"/>
    </ligand>
</feature>
<dbReference type="EMBL" id="NIOJ01000009">
    <property type="protein sequence ID" value="PNU00551.1"/>
    <property type="molecule type" value="Genomic_DNA"/>
</dbReference>
<evidence type="ECO:0000256" key="12">
    <source>
        <dbReference type="HAMAP-Rule" id="MF_01987"/>
    </source>
</evidence>
<dbReference type="OrthoDB" id="9775849at2"/>
<keyword evidence="6 12" id="KW-0547">Nucleotide-binding</keyword>
<proteinExistence type="inferred from homology"/>
<evidence type="ECO:0000256" key="3">
    <source>
        <dbReference type="ARBA" id="ARBA00016943"/>
    </source>
</evidence>
<evidence type="ECO:0000256" key="11">
    <source>
        <dbReference type="ARBA" id="ARBA00023277"/>
    </source>
</evidence>
<dbReference type="InterPro" id="IPR002139">
    <property type="entry name" value="Ribo/fructo_kinase"/>
</dbReference>
<evidence type="ECO:0000259" key="13">
    <source>
        <dbReference type="Pfam" id="PF00294"/>
    </source>
</evidence>
<dbReference type="GO" id="GO:0019303">
    <property type="term" value="P:D-ribose catabolic process"/>
    <property type="evidence" value="ECO:0007669"/>
    <property type="project" value="UniProtKB-UniRule"/>
</dbReference>
<feature type="active site" description="Proton acceptor" evidence="12">
    <location>
        <position position="255"/>
    </location>
</feature>
<evidence type="ECO:0000256" key="9">
    <source>
        <dbReference type="ARBA" id="ARBA00022842"/>
    </source>
</evidence>
<keyword evidence="15" id="KW-1185">Reference proteome</keyword>
<reference evidence="14 15" key="1">
    <citation type="submission" date="2017-06" db="EMBL/GenBank/DDBJ databases">
        <title>Investigating the central metabolism of Clostridium thermosuccinogenes.</title>
        <authorList>
            <person name="Koendjbiharie J.G."/>
            <person name="van Kranenburg R."/>
        </authorList>
    </citation>
    <scope>NUCLEOTIDE SEQUENCE [LARGE SCALE GENOMIC DNA]</scope>
    <source>
        <strain evidence="14 15">DSM 5806</strain>
    </source>
</reference>
<comment type="catalytic activity">
    <reaction evidence="12">
        <text>D-ribose + ATP = D-ribose 5-phosphate + ADP + H(+)</text>
        <dbReference type="Rhea" id="RHEA:13697"/>
        <dbReference type="ChEBI" id="CHEBI:15378"/>
        <dbReference type="ChEBI" id="CHEBI:30616"/>
        <dbReference type="ChEBI" id="CHEBI:47013"/>
        <dbReference type="ChEBI" id="CHEBI:78346"/>
        <dbReference type="ChEBI" id="CHEBI:456216"/>
        <dbReference type="EC" id="2.7.1.15"/>
    </reaction>
</comment>
<feature type="binding site" evidence="12">
    <location>
        <position position="249"/>
    </location>
    <ligand>
        <name>K(+)</name>
        <dbReference type="ChEBI" id="CHEBI:29103"/>
    </ligand>
</feature>
<evidence type="ECO:0000256" key="7">
    <source>
        <dbReference type="ARBA" id="ARBA00022777"/>
    </source>
</evidence>
<comment type="caution">
    <text evidence="12">Lacks conserved residue(s) required for the propagation of feature annotation.</text>
</comment>
<dbReference type="Proteomes" id="UP000236151">
    <property type="component" value="Unassembled WGS sequence"/>
</dbReference>
<dbReference type="KEGG" id="cthd:CDO33_09965"/>